<dbReference type="GO" id="GO:0042423">
    <property type="term" value="P:catecholamine biosynthetic process"/>
    <property type="evidence" value="ECO:0007669"/>
    <property type="project" value="UniProtKB-KW"/>
</dbReference>
<dbReference type="GO" id="GO:0030170">
    <property type="term" value="F:pyridoxal phosphate binding"/>
    <property type="evidence" value="ECO:0007669"/>
    <property type="project" value="InterPro"/>
</dbReference>
<dbReference type="PANTHER" id="PTHR11999:SF167">
    <property type="entry name" value="AROMATIC-L-AMINO-ACID DECARBOXYLASE"/>
    <property type="match status" value="1"/>
</dbReference>
<feature type="modified residue" description="N6-(pyridoxal phosphate)lysine" evidence="13">
    <location>
        <position position="303"/>
    </location>
</feature>
<evidence type="ECO:0000256" key="6">
    <source>
        <dbReference type="ARBA" id="ARBA00022898"/>
    </source>
</evidence>
<evidence type="ECO:0000313" key="16">
    <source>
        <dbReference type="Proteomes" id="UP000694565"/>
    </source>
</evidence>
<evidence type="ECO:0000256" key="11">
    <source>
        <dbReference type="ARBA" id="ARBA00040968"/>
    </source>
</evidence>
<evidence type="ECO:0000256" key="3">
    <source>
        <dbReference type="ARBA" id="ARBA00011738"/>
    </source>
</evidence>
<dbReference type="InterPro" id="IPR015421">
    <property type="entry name" value="PyrdxlP-dep_Trfase_major"/>
</dbReference>
<dbReference type="Proteomes" id="UP000694565">
    <property type="component" value="Unplaced"/>
</dbReference>
<proteinExistence type="inferred from homology"/>
<evidence type="ECO:0000256" key="1">
    <source>
        <dbReference type="ARBA" id="ARBA00001933"/>
    </source>
</evidence>
<keyword evidence="6 13" id="KW-0663">Pyridoxal phosphate</keyword>
<keyword evidence="16" id="KW-1185">Reference proteome</keyword>
<evidence type="ECO:0000256" key="9">
    <source>
        <dbReference type="ARBA" id="ARBA00037889"/>
    </source>
</evidence>
<keyword evidence="5" id="KW-0210">Decarboxylase</keyword>
<dbReference type="Gene3D" id="3.40.640.10">
    <property type="entry name" value="Type I PLP-dependent aspartate aminotransferase-like (Major domain)"/>
    <property type="match status" value="1"/>
</dbReference>
<evidence type="ECO:0000256" key="12">
    <source>
        <dbReference type="ARBA" id="ARBA00041275"/>
    </source>
</evidence>
<accession>A0A8C2XJE6</accession>
<evidence type="ECO:0000256" key="4">
    <source>
        <dbReference type="ARBA" id="ARBA00022584"/>
    </source>
</evidence>
<dbReference type="GeneTree" id="ENSGT00940000156004"/>
<sequence>MDAAEFRRRGREMVDYVADYLENIEERPVSSDVEPGYLRSLIPTEAPLEPDNYDDIIKDVERVIMPGITHWNSPYFYAYFPASNSYPAMLADMLCGGLGCIGFTWAASPACTELETVMLDWLGKMLKLPDHFIAGTHGRGGGVIQGTASEATLMALLAARCKTLRRIRAANSELSEGEIRSKLVAYTSEQAHSSVERASLIGDVTMRMVPTDSTYAVRGSMLKKMLEEDKAAGLIPFYFCATLGTTASCAFDNITELGPICNKEHVWMHIDAAYAGSAFICPEFRPLLNGIEFADSFNFNPHKWLLVNFDCSTMWVKKREDIIGAFNHWQIPLGRRFRSLKMWFVFRSYGIQGLQAYIRKVGVQLNDPPCIFSLNGTVCNDLVGSNDLNQLLLKRITNSREIHLVPCQLSGVFVLRFAICARSTDSRHIQHAWRHITQLSCELLQENH</sequence>
<dbReference type="AlphaFoldDB" id="A0A8C2XJE6"/>
<comment type="similarity">
    <text evidence="2 14">Belongs to the group II decarboxylase family.</text>
</comment>
<dbReference type="Ensembl" id="ENSCLMT00005019333.1">
    <property type="protein sequence ID" value="ENSCLMP00005018322.1"/>
    <property type="gene ID" value="ENSCLMG00005006173.1"/>
</dbReference>
<dbReference type="GO" id="GO:0019752">
    <property type="term" value="P:carboxylic acid metabolic process"/>
    <property type="evidence" value="ECO:0007669"/>
    <property type="project" value="InterPro"/>
</dbReference>
<dbReference type="InterPro" id="IPR015422">
    <property type="entry name" value="PyrdxlP-dep_Trfase_small"/>
</dbReference>
<comment type="subunit">
    <text evidence="3">Homodimer.</text>
</comment>
<dbReference type="InterPro" id="IPR002129">
    <property type="entry name" value="PyrdxlP-dep_de-COase"/>
</dbReference>
<dbReference type="SUPFAM" id="SSF53383">
    <property type="entry name" value="PLP-dependent transferases"/>
    <property type="match status" value="1"/>
</dbReference>
<evidence type="ECO:0000256" key="8">
    <source>
        <dbReference type="ARBA" id="ARBA00037256"/>
    </source>
</evidence>
<dbReference type="Pfam" id="PF00282">
    <property type="entry name" value="Pyridoxal_deC"/>
    <property type="match status" value="1"/>
</dbReference>
<dbReference type="GO" id="GO:0005737">
    <property type="term" value="C:cytoplasm"/>
    <property type="evidence" value="ECO:0007669"/>
    <property type="project" value="TreeGrafter"/>
</dbReference>
<evidence type="ECO:0000256" key="5">
    <source>
        <dbReference type="ARBA" id="ARBA00022793"/>
    </source>
</evidence>
<dbReference type="PRINTS" id="PR00800">
    <property type="entry name" value="YHDCRBOXLASE"/>
</dbReference>
<comment type="cofactor">
    <cofactor evidence="1 13 14">
        <name>pyridoxal 5'-phosphate</name>
        <dbReference type="ChEBI" id="CHEBI:597326"/>
    </cofactor>
</comment>
<protein>
    <recommendedName>
        <fullName evidence="11">Aromatic-L-amino-acid decarboxylase</fullName>
        <ecNumber evidence="10">4.1.1.28</ecNumber>
    </recommendedName>
    <alternativeName>
        <fullName evidence="12">DOPA decarboxylase</fullName>
    </alternativeName>
</protein>
<evidence type="ECO:0000256" key="10">
    <source>
        <dbReference type="ARBA" id="ARBA00038886"/>
    </source>
</evidence>
<evidence type="ECO:0000313" key="15">
    <source>
        <dbReference type="Ensembl" id="ENSCLMP00005018322.1"/>
    </source>
</evidence>
<dbReference type="InterPro" id="IPR021115">
    <property type="entry name" value="Pyridoxal-P_BS"/>
</dbReference>
<dbReference type="CDD" id="cd06450">
    <property type="entry name" value="DOPA_deC_like"/>
    <property type="match status" value="1"/>
</dbReference>
<dbReference type="PANTHER" id="PTHR11999">
    <property type="entry name" value="GROUP II PYRIDOXAL-5-PHOSPHATE DECARBOXYLASE"/>
    <property type="match status" value="1"/>
</dbReference>
<reference evidence="15" key="2">
    <citation type="submission" date="2025-09" db="UniProtKB">
        <authorList>
            <consortium name="Ensembl"/>
        </authorList>
    </citation>
    <scope>IDENTIFICATION</scope>
</reference>
<dbReference type="InterPro" id="IPR015424">
    <property type="entry name" value="PyrdxlP-dep_Trfase"/>
</dbReference>
<dbReference type="EC" id="4.1.1.28" evidence="10"/>
<evidence type="ECO:0000256" key="2">
    <source>
        <dbReference type="ARBA" id="ARBA00009533"/>
    </source>
</evidence>
<comment type="pathway">
    <text evidence="9">Catecholamine biosynthesis; dopamine biosynthesis; dopamine from L-tyrosine: step 2/2.</text>
</comment>
<dbReference type="GO" id="GO:0006520">
    <property type="term" value="P:amino acid metabolic process"/>
    <property type="evidence" value="ECO:0007669"/>
    <property type="project" value="InterPro"/>
</dbReference>
<reference evidence="15" key="1">
    <citation type="submission" date="2025-08" db="UniProtKB">
        <authorList>
            <consortium name="Ensembl"/>
        </authorList>
    </citation>
    <scope>IDENTIFICATION</scope>
</reference>
<dbReference type="FunFam" id="3.40.640.10:FF:000025">
    <property type="entry name" value="Histidine decarboxylase"/>
    <property type="match status" value="1"/>
</dbReference>
<keyword evidence="7 14" id="KW-0456">Lyase</keyword>
<dbReference type="InterPro" id="IPR010977">
    <property type="entry name" value="Aromatic_deC"/>
</dbReference>
<dbReference type="Gene3D" id="3.90.1150.10">
    <property type="entry name" value="Aspartate Aminotransferase, domain 1"/>
    <property type="match status" value="1"/>
</dbReference>
<dbReference type="FunFam" id="1.20.1340.10:FF:000001">
    <property type="entry name" value="Histidine decarboxylase"/>
    <property type="match status" value="1"/>
</dbReference>
<name>A0A8C2XJE6_CYCLU</name>
<organism evidence="15 16">
    <name type="scientific">Cyclopterus lumpus</name>
    <name type="common">Lumpsucker</name>
    <dbReference type="NCBI Taxonomy" id="8103"/>
    <lineage>
        <taxon>Eukaryota</taxon>
        <taxon>Metazoa</taxon>
        <taxon>Chordata</taxon>
        <taxon>Craniata</taxon>
        <taxon>Vertebrata</taxon>
        <taxon>Euteleostomi</taxon>
        <taxon>Actinopterygii</taxon>
        <taxon>Neopterygii</taxon>
        <taxon>Teleostei</taxon>
        <taxon>Neoteleostei</taxon>
        <taxon>Acanthomorphata</taxon>
        <taxon>Eupercaria</taxon>
        <taxon>Perciformes</taxon>
        <taxon>Cottioidei</taxon>
        <taxon>Cottales</taxon>
        <taxon>Cyclopteridae</taxon>
        <taxon>Cyclopterus</taxon>
    </lineage>
</organism>
<evidence type="ECO:0000256" key="7">
    <source>
        <dbReference type="ARBA" id="ARBA00023239"/>
    </source>
</evidence>
<dbReference type="PROSITE" id="PS00392">
    <property type="entry name" value="DDC_GAD_HDC_YDC"/>
    <property type="match status" value="1"/>
</dbReference>
<comment type="function">
    <text evidence="8">Catalyzes the decarboxylation of L-3,4-dihydroxyphenylalanine (DOPA) to dopamine and L-5-hydroxytryptophan to serotonin.</text>
</comment>
<evidence type="ECO:0000256" key="13">
    <source>
        <dbReference type="PIRSR" id="PIRSR602129-50"/>
    </source>
</evidence>
<dbReference type="Gene3D" id="1.20.1340.10">
    <property type="entry name" value="dopa decarboxylase, N-terminal domain"/>
    <property type="match status" value="1"/>
</dbReference>
<dbReference type="GO" id="GO:0042427">
    <property type="term" value="P:serotonin biosynthetic process"/>
    <property type="evidence" value="ECO:0007669"/>
    <property type="project" value="TreeGrafter"/>
</dbReference>
<evidence type="ECO:0000256" key="14">
    <source>
        <dbReference type="RuleBase" id="RU000382"/>
    </source>
</evidence>
<keyword evidence="4" id="KW-0127">Catecholamine biosynthesis</keyword>
<dbReference type="GO" id="GO:0004058">
    <property type="term" value="F:aromatic-L-amino-acid decarboxylase activity"/>
    <property type="evidence" value="ECO:0007669"/>
    <property type="project" value="UniProtKB-EC"/>
</dbReference>